<accession>A0A0M5J1I1</accession>
<organism evidence="2 3">
    <name type="scientific">Drosophila busckii</name>
    <name type="common">Fruit fly</name>
    <dbReference type="NCBI Taxonomy" id="30019"/>
    <lineage>
        <taxon>Eukaryota</taxon>
        <taxon>Metazoa</taxon>
        <taxon>Ecdysozoa</taxon>
        <taxon>Arthropoda</taxon>
        <taxon>Hexapoda</taxon>
        <taxon>Insecta</taxon>
        <taxon>Pterygota</taxon>
        <taxon>Neoptera</taxon>
        <taxon>Endopterygota</taxon>
        <taxon>Diptera</taxon>
        <taxon>Brachycera</taxon>
        <taxon>Muscomorpha</taxon>
        <taxon>Ephydroidea</taxon>
        <taxon>Drosophilidae</taxon>
        <taxon>Drosophila</taxon>
    </lineage>
</organism>
<keyword evidence="1" id="KW-0472">Membrane</keyword>
<dbReference type="OMA" id="VIWPFCI"/>
<dbReference type="Proteomes" id="UP000494163">
    <property type="component" value="Chromosome 3L"/>
</dbReference>
<keyword evidence="3" id="KW-1185">Reference proteome</keyword>
<reference evidence="2 3" key="1">
    <citation type="submission" date="2015-08" db="EMBL/GenBank/DDBJ databases">
        <title>Ancestral chromatin configuration constrains chromatin evolution on differentiating sex chromosomes in Drosophila.</title>
        <authorList>
            <person name="Zhou Q."/>
            <person name="Bachtrog D."/>
        </authorList>
    </citation>
    <scope>NUCLEOTIDE SEQUENCE [LARGE SCALE GENOMIC DNA]</scope>
    <source>
        <tissue evidence="2">Whole larvae</tissue>
    </source>
</reference>
<dbReference type="AlphaFoldDB" id="A0A0M5J1I1"/>
<evidence type="ECO:0000313" key="3">
    <source>
        <dbReference type="Proteomes" id="UP000494163"/>
    </source>
</evidence>
<proteinExistence type="predicted"/>
<name>A0A0M5J1I1_DROBS</name>
<feature type="transmembrane region" description="Helical" evidence="1">
    <location>
        <begin position="63"/>
        <end position="82"/>
    </location>
</feature>
<sequence length="86" mass="9894">FVFLLAFCIFLMSVYGAVLYVMLQVIWPFCIYAGVVVLMLLLYHVKCVLGNGLVKTSLLDDKLAALLLFHDFLALFMLTVYWRPKQ</sequence>
<dbReference type="OrthoDB" id="7852153at2759"/>
<evidence type="ECO:0000313" key="2">
    <source>
        <dbReference type="EMBL" id="ALC45074.1"/>
    </source>
</evidence>
<protein>
    <submittedName>
        <fullName evidence="2">CG32391</fullName>
    </submittedName>
</protein>
<keyword evidence="1" id="KW-0812">Transmembrane</keyword>
<keyword evidence="1" id="KW-1133">Transmembrane helix</keyword>
<feature type="transmembrane region" description="Helical" evidence="1">
    <location>
        <begin position="26"/>
        <end position="43"/>
    </location>
</feature>
<dbReference type="EMBL" id="CP012525">
    <property type="protein sequence ID" value="ALC45074.1"/>
    <property type="molecule type" value="Genomic_DNA"/>
</dbReference>
<gene>
    <name evidence="2" type="ORF">Dbus_chr3Lg2240</name>
</gene>
<feature type="non-terminal residue" evidence="2">
    <location>
        <position position="1"/>
    </location>
</feature>
<evidence type="ECO:0000256" key="1">
    <source>
        <dbReference type="SAM" id="Phobius"/>
    </source>
</evidence>